<evidence type="ECO:0000256" key="4">
    <source>
        <dbReference type="ARBA" id="ARBA00007090"/>
    </source>
</evidence>
<evidence type="ECO:0000256" key="26">
    <source>
        <dbReference type="ARBA" id="ARBA00060592"/>
    </source>
</evidence>
<evidence type="ECO:0000256" key="17">
    <source>
        <dbReference type="ARBA" id="ARBA00022984"/>
    </source>
</evidence>
<evidence type="ECO:0000256" key="18">
    <source>
        <dbReference type="ARBA" id="ARBA00022989"/>
    </source>
</evidence>
<keyword evidence="19" id="KW-0472">Membrane</keyword>
<comment type="catalytic activity">
    <reaction evidence="25">
        <text>[GlcNAc-(1-&gt;4)-Mur2Ac(oyl-L-Ala-gamma-D-Glu-L-Lys-D-Ala-D-Ala)](n)-di-trans,octa-cis-undecaprenyl diphosphate + beta-D-GlcNAc-(1-&gt;4)-Mur2Ac(oyl-L-Ala-gamma-D-Glu-L-Lys-D-Ala-D-Ala)-di-trans,octa-cis-undecaprenyl diphosphate = [GlcNAc-(1-&gt;4)-Mur2Ac(oyl-L-Ala-gamma-D-Glu-L-Lys-D-Ala-D-Ala)](n+1)-di-trans,octa-cis-undecaprenyl diphosphate + di-trans,octa-cis-undecaprenyl diphosphate + H(+)</text>
        <dbReference type="Rhea" id="RHEA:23708"/>
        <dbReference type="Rhea" id="RHEA-COMP:9602"/>
        <dbReference type="Rhea" id="RHEA-COMP:9603"/>
        <dbReference type="ChEBI" id="CHEBI:15378"/>
        <dbReference type="ChEBI" id="CHEBI:58405"/>
        <dbReference type="ChEBI" id="CHEBI:60033"/>
        <dbReference type="ChEBI" id="CHEBI:78435"/>
        <dbReference type="EC" id="2.4.99.28"/>
    </reaction>
</comment>
<feature type="region of interest" description="Disordered" evidence="27">
    <location>
        <begin position="712"/>
        <end position="820"/>
    </location>
</feature>
<name>A0A0J8D9Q0_CLOCY</name>
<dbReference type="InterPro" id="IPR023346">
    <property type="entry name" value="Lysozyme-like_dom_sf"/>
</dbReference>
<dbReference type="OrthoDB" id="9766909at2"/>
<feature type="compositionally biased region" description="Pro residues" evidence="27">
    <location>
        <begin position="807"/>
        <end position="818"/>
    </location>
</feature>
<dbReference type="Pfam" id="PF00905">
    <property type="entry name" value="Transpeptidase"/>
    <property type="match status" value="1"/>
</dbReference>
<keyword evidence="9" id="KW-0121">Carboxypeptidase</keyword>
<comment type="caution">
    <text evidence="30">The sequence shown here is derived from an EMBL/GenBank/DDBJ whole genome shotgun (WGS) entry which is preliminary data.</text>
</comment>
<dbReference type="GO" id="GO:0071555">
    <property type="term" value="P:cell wall organization"/>
    <property type="evidence" value="ECO:0007669"/>
    <property type="project" value="UniProtKB-KW"/>
</dbReference>
<dbReference type="RefSeq" id="WP_048569784.1">
    <property type="nucleotide sequence ID" value="NZ_LFVU01000006.1"/>
</dbReference>
<organism evidence="30 31">
    <name type="scientific">Clostridium cylindrosporum DSM 605</name>
    <dbReference type="NCBI Taxonomy" id="1121307"/>
    <lineage>
        <taxon>Bacteria</taxon>
        <taxon>Bacillati</taxon>
        <taxon>Bacillota</taxon>
        <taxon>Clostridia</taxon>
        <taxon>Eubacteriales</taxon>
        <taxon>Clostridiaceae</taxon>
        <taxon>Clostridium</taxon>
    </lineage>
</organism>
<evidence type="ECO:0000256" key="7">
    <source>
        <dbReference type="ARBA" id="ARBA00018638"/>
    </source>
</evidence>
<dbReference type="GO" id="GO:0005886">
    <property type="term" value="C:plasma membrane"/>
    <property type="evidence" value="ECO:0007669"/>
    <property type="project" value="UniProtKB-SubCell"/>
</dbReference>
<dbReference type="GO" id="GO:0008955">
    <property type="term" value="F:peptidoglycan glycosyltransferase activity"/>
    <property type="evidence" value="ECO:0007669"/>
    <property type="project" value="UniProtKB-EC"/>
</dbReference>
<dbReference type="PATRIC" id="fig|1121307.3.peg.2586"/>
<comment type="pathway">
    <text evidence="3">Cell wall biogenesis; peptidoglycan biosynthesis.</text>
</comment>
<dbReference type="PANTHER" id="PTHR32282">
    <property type="entry name" value="BINDING PROTEIN TRANSPEPTIDASE, PUTATIVE-RELATED"/>
    <property type="match status" value="1"/>
</dbReference>
<dbReference type="UniPathway" id="UPA00219"/>
<keyword evidence="31" id="KW-1185">Reference proteome</keyword>
<keyword evidence="21" id="KW-0511">Multifunctional enzyme</keyword>
<evidence type="ECO:0000256" key="20">
    <source>
        <dbReference type="ARBA" id="ARBA00023251"/>
    </source>
</evidence>
<proteinExistence type="inferred from homology"/>
<keyword evidence="14 30" id="KW-0378">Hydrolase</keyword>
<dbReference type="InterPro" id="IPR050396">
    <property type="entry name" value="Glycosyltr_51/Transpeptidase"/>
</dbReference>
<reference evidence="30 31" key="1">
    <citation type="submission" date="2015-06" db="EMBL/GenBank/DDBJ databases">
        <title>Draft genome sequence of the purine-degrading Clostridium cylindrosporum HC-1 (DSM 605).</title>
        <authorList>
            <person name="Poehlein A."/>
            <person name="Schiel-Bengelsdorf B."/>
            <person name="Bengelsdorf F."/>
            <person name="Daniel R."/>
            <person name="Duerre P."/>
        </authorList>
    </citation>
    <scope>NUCLEOTIDE SEQUENCE [LARGE SCALE GENOMIC DNA]</scope>
    <source>
        <strain evidence="30 31">DSM 605</strain>
    </source>
</reference>
<evidence type="ECO:0000259" key="29">
    <source>
        <dbReference type="Pfam" id="PF00912"/>
    </source>
</evidence>
<evidence type="ECO:0000256" key="6">
    <source>
        <dbReference type="ARBA" id="ARBA00012448"/>
    </source>
</evidence>
<dbReference type="InterPro" id="IPR036950">
    <property type="entry name" value="PBP_transglycosylase"/>
</dbReference>
<dbReference type="Gene3D" id="1.10.3810.10">
    <property type="entry name" value="Biosynthetic peptidoglycan transglycosylase-like"/>
    <property type="match status" value="1"/>
</dbReference>
<feature type="compositionally biased region" description="Low complexity" evidence="27">
    <location>
        <begin position="719"/>
        <end position="772"/>
    </location>
</feature>
<evidence type="ECO:0000256" key="22">
    <source>
        <dbReference type="ARBA" id="ARBA00023316"/>
    </source>
</evidence>
<evidence type="ECO:0000259" key="28">
    <source>
        <dbReference type="Pfam" id="PF00905"/>
    </source>
</evidence>
<keyword evidence="13" id="KW-0812">Transmembrane</keyword>
<comment type="similarity">
    <text evidence="5">In the N-terminal section; belongs to the glycosyltransferase 51 family.</text>
</comment>
<dbReference type="GO" id="GO:0008658">
    <property type="term" value="F:penicillin binding"/>
    <property type="evidence" value="ECO:0007669"/>
    <property type="project" value="InterPro"/>
</dbReference>
<keyword evidence="8" id="KW-1003">Cell membrane</keyword>
<evidence type="ECO:0000256" key="1">
    <source>
        <dbReference type="ARBA" id="ARBA00002624"/>
    </source>
</evidence>
<dbReference type="FunFam" id="1.10.3810.10:FF:000001">
    <property type="entry name" value="Penicillin-binding protein 1A"/>
    <property type="match status" value="1"/>
</dbReference>
<dbReference type="Gene3D" id="3.40.710.10">
    <property type="entry name" value="DD-peptidase/beta-lactamase superfamily"/>
    <property type="match status" value="1"/>
</dbReference>
<accession>A0A0J8D9Q0</accession>
<evidence type="ECO:0000256" key="5">
    <source>
        <dbReference type="ARBA" id="ARBA00007739"/>
    </source>
</evidence>
<evidence type="ECO:0000256" key="3">
    <source>
        <dbReference type="ARBA" id="ARBA00004752"/>
    </source>
</evidence>
<keyword evidence="12 30" id="KW-0808">Transferase</keyword>
<sequence>MDQKNSDNTTKKKNKKKNKRSFGKTILIGFLITLLILTGAGAGVAVAVIKSAPNIDTDILNNLKQSSMMFDKDQKPIERVSGEINRTVVPLNEIPDNLQKAFISIEDERFYKHSGIDIKRIFGAVFHNVRTMSKSQGASTLTQQLIKNYALTPEKKFTRKLQEMYLSLQLEKKLSKEQILEAYLNTIFLGGYNTYGVESASQHYFGKDVEKLTLAESALIAGITQNPSKYYPYSKRNEKDPSAYIQRQHTVLYKMLENGYITKEQYESAKADKLKFVDKKPTYTGKYQWFVEPALDEIAKDFAAKYNINEKDARNQIATGGYSIYLTVDPTLQEAAQRVANNPKYYSGLYVPSKYKEYSPSEKTEKKIQPQVAAAIYDYNTGDMVAIVGGRGEHEIGSLNRATDVPRQPGSSIKPLSVYGPALDRNLVTPASTVSGSRLSPSETGGWNPKNANGQYPDRITVRDALRVSMNTVAVRLGIKVGKSNSMDYLKNKFHLSTVTENDKSLAALSLGGMTHGTLATEMAAAYGVFGNNGMYKEPRMYTKVLDRNGNLVLEKKSTENRSLSSTASYLTLDMMKGVVSNGTGKSAAFGGMPTAGKTGTTNESATVWFTGLTPYYSGAVWVGHDKPSIAVNGLKSNVPARIWADIMREAHRGLSYKDFKRPAGFVSVEVCPVSGKLVTEFCRQAGITPTSDYFPAGSQPSEVCDVHTGIPKTEEVTPETPSTTTPPATTPSTEEGNFDNGNTNSGNTDGNTGNTDGNTNGNTDGTPNNGNGTDGNNGTNNGGNIGGNTGGNSGGTGGNTDAGGKPKPPTTTTPPSPTALVKTFTNILGLILWK</sequence>
<evidence type="ECO:0000256" key="9">
    <source>
        <dbReference type="ARBA" id="ARBA00022645"/>
    </source>
</evidence>
<protein>
    <recommendedName>
        <fullName evidence="7">Penicillin-binding protein 1A</fullName>
        <ecNumber evidence="24">2.4.99.28</ecNumber>
        <ecNumber evidence="6">3.4.16.4</ecNumber>
    </recommendedName>
</protein>
<dbReference type="GO" id="GO:0009002">
    <property type="term" value="F:serine-type D-Ala-D-Ala carboxypeptidase activity"/>
    <property type="evidence" value="ECO:0007669"/>
    <property type="project" value="UniProtKB-EC"/>
</dbReference>
<evidence type="ECO:0000256" key="13">
    <source>
        <dbReference type="ARBA" id="ARBA00022692"/>
    </source>
</evidence>
<evidence type="ECO:0000256" key="8">
    <source>
        <dbReference type="ARBA" id="ARBA00022475"/>
    </source>
</evidence>
<dbReference type="SUPFAM" id="SSF56601">
    <property type="entry name" value="beta-lactamase/transpeptidase-like"/>
    <property type="match status" value="1"/>
</dbReference>
<dbReference type="InterPro" id="IPR001460">
    <property type="entry name" value="PCN-bd_Tpept"/>
</dbReference>
<keyword evidence="10" id="KW-0645">Protease</keyword>
<evidence type="ECO:0000256" key="14">
    <source>
        <dbReference type="ARBA" id="ARBA00022801"/>
    </source>
</evidence>
<dbReference type="AlphaFoldDB" id="A0A0J8D9Q0"/>
<comment type="pathway">
    <text evidence="26">Glycan biosynthesis.</text>
</comment>
<keyword evidence="17" id="KW-0573">Peptidoglycan synthesis</keyword>
<evidence type="ECO:0000256" key="15">
    <source>
        <dbReference type="ARBA" id="ARBA00022960"/>
    </source>
</evidence>
<dbReference type="GO" id="GO:0009252">
    <property type="term" value="P:peptidoglycan biosynthetic process"/>
    <property type="evidence" value="ECO:0007669"/>
    <property type="project" value="UniProtKB-UniPathway"/>
</dbReference>
<dbReference type="STRING" id="1121307.CLCY_9c00030"/>
<evidence type="ECO:0000256" key="12">
    <source>
        <dbReference type="ARBA" id="ARBA00022679"/>
    </source>
</evidence>
<keyword evidence="15" id="KW-0133">Cell shape</keyword>
<dbReference type="SUPFAM" id="SSF53955">
    <property type="entry name" value="Lysozyme-like"/>
    <property type="match status" value="1"/>
</dbReference>
<feature type="domain" description="Glycosyl transferase family 51" evidence="29">
    <location>
        <begin position="74"/>
        <end position="255"/>
    </location>
</feature>
<keyword evidence="20" id="KW-0046">Antibiotic resistance</keyword>
<dbReference type="Proteomes" id="UP000036756">
    <property type="component" value="Unassembled WGS sequence"/>
</dbReference>
<comment type="function">
    <text evidence="1">Cell wall formation. Synthesis of cross-linked peptidoglycan from the lipid intermediates. The enzyme has a penicillin-insensitive transglycosylase N-terminal domain (formation of linear glycan strands) and a penicillin-sensitive transpeptidase C-terminal domain (cross-linking of the peptide subunits).</text>
</comment>
<evidence type="ECO:0000256" key="10">
    <source>
        <dbReference type="ARBA" id="ARBA00022670"/>
    </source>
</evidence>
<dbReference type="EC" id="3.4.16.4" evidence="6"/>
<dbReference type="GO" id="GO:0006508">
    <property type="term" value="P:proteolysis"/>
    <property type="evidence" value="ECO:0007669"/>
    <property type="project" value="UniProtKB-KW"/>
</dbReference>
<evidence type="ECO:0000256" key="11">
    <source>
        <dbReference type="ARBA" id="ARBA00022676"/>
    </source>
</evidence>
<dbReference type="EC" id="2.4.99.28" evidence="24"/>
<keyword evidence="18" id="KW-1133">Transmembrane helix</keyword>
<evidence type="ECO:0000256" key="19">
    <source>
        <dbReference type="ARBA" id="ARBA00023136"/>
    </source>
</evidence>
<feature type="compositionally biased region" description="Gly residues" evidence="27">
    <location>
        <begin position="773"/>
        <end position="802"/>
    </location>
</feature>
<dbReference type="Pfam" id="PF00912">
    <property type="entry name" value="Transgly"/>
    <property type="match status" value="1"/>
</dbReference>
<comment type="similarity">
    <text evidence="4">In the C-terminal section; belongs to the transpeptidase family.</text>
</comment>
<feature type="compositionally biased region" description="Polar residues" evidence="27">
    <location>
        <begin position="431"/>
        <end position="454"/>
    </location>
</feature>
<evidence type="ECO:0000256" key="16">
    <source>
        <dbReference type="ARBA" id="ARBA00022968"/>
    </source>
</evidence>
<keyword evidence="11 30" id="KW-0328">Glycosyltransferase</keyword>
<keyword evidence="16" id="KW-0735">Signal-anchor</keyword>
<evidence type="ECO:0000313" key="31">
    <source>
        <dbReference type="Proteomes" id="UP000036756"/>
    </source>
</evidence>
<dbReference type="EMBL" id="LFVU01000006">
    <property type="protein sequence ID" value="KMT22572.1"/>
    <property type="molecule type" value="Genomic_DNA"/>
</dbReference>
<evidence type="ECO:0000256" key="25">
    <source>
        <dbReference type="ARBA" id="ARBA00049902"/>
    </source>
</evidence>
<evidence type="ECO:0000256" key="2">
    <source>
        <dbReference type="ARBA" id="ARBA00004401"/>
    </source>
</evidence>
<evidence type="ECO:0000313" key="30">
    <source>
        <dbReference type="EMBL" id="KMT22572.1"/>
    </source>
</evidence>
<comment type="subcellular location">
    <subcellularLocation>
        <location evidence="2">Cell membrane</location>
        <topology evidence="2">Single-pass type II membrane protein</topology>
    </subcellularLocation>
</comment>
<dbReference type="NCBIfam" id="TIGR02074">
    <property type="entry name" value="PBP_1a_fam"/>
    <property type="match status" value="1"/>
</dbReference>
<evidence type="ECO:0000256" key="24">
    <source>
        <dbReference type="ARBA" id="ARBA00044770"/>
    </source>
</evidence>
<evidence type="ECO:0000256" key="21">
    <source>
        <dbReference type="ARBA" id="ARBA00023268"/>
    </source>
</evidence>
<feature type="region of interest" description="Disordered" evidence="27">
    <location>
        <begin position="431"/>
        <end position="455"/>
    </location>
</feature>
<dbReference type="InterPro" id="IPR012338">
    <property type="entry name" value="Beta-lactam/transpept-like"/>
</dbReference>
<evidence type="ECO:0000256" key="23">
    <source>
        <dbReference type="ARBA" id="ARBA00034000"/>
    </source>
</evidence>
<feature type="domain" description="Penicillin-binding protein transpeptidase" evidence="28">
    <location>
        <begin position="373"/>
        <end position="625"/>
    </location>
</feature>
<comment type="catalytic activity">
    <reaction evidence="23">
        <text>Preferential cleavage: (Ac)2-L-Lys-D-Ala-|-D-Ala. Also transpeptidation of peptidyl-alanyl moieties that are N-acyl substituents of D-alanine.</text>
        <dbReference type="EC" id="3.4.16.4"/>
    </reaction>
</comment>
<dbReference type="PANTHER" id="PTHR32282:SF33">
    <property type="entry name" value="PEPTIDOGLYCAN GLYCOSYLTRANSFERASE"/>
    <property type="match status" value="1"/>
</dbReference>
<dbReference type="GO" id="GO:0046677">
    <property type="term" value="P:response to antibiotic"/>
    <property type="evidence" value="ECO:0007669"/>
    <property type="project" value="UniProtKB-KW"/>
</dbReference>
<evidence type="ECO:0000256" key="27">
    <source>
        <dbReference type="SAM" id="MobiDB-lite"/>
    </source>
</evidence>
<dbReference type="GO" id="GO:0008360">
    <property type="term" value="P:regulation of cell shape"/>
    <property type="evidence" value="ECO:0007669"/>
    <property type="project" value="UniProtKB-KW"/>
</dbReference>
<gene>
    <name evidence="30" type="primary">pbpA</name>
    <name evidence="30" type="ORF">CLCY_9c00030</name>
</gene>
<dbReference type="InterPro" id="IPR001264">
    <property type="entry name" value="Glyco_trans_51"/>
</dbReference>
<keyword evidence="22" id="KW-0961">Cell wall biogenesis/degradation</keyword>